<sequence>MHARFAPKAHRFVYRIFLFAFDLDELDTLHRKLRLFSWNHRNLYSFRDTDFLPTGEKLHNPGGEQPAAAINPPTPAASVARTLKQRVIAHLATQGVDLTGGRVLLVTLPRVMGYLFNPVSFYFCYDRAGSPVAALAEVTNTFKEMKPYVLGPDTRRDGAFTLRVPKHFYVSPFSDVDVAFDFTLRAPGERLAVQIDDYVGAQRTLTSTLAGPRQPLTDGRLAWFTLKYPLITLRVISLIHWHAFRLWLKKLPWFAKAARAADQRDLYRPHASLAVPVPSGAILSSPSLAPSPKA</sequence>
<protein>
    <recommendedName>
        <fullName evidence="3">DUF1365 domain-containing protein</fullName>
    </recommendedName>
</protein>
<dbReference type="Proteomes" id="UP000095228">
    <property type="component" value="Chromosome"/>
</dbReference>
<name>A0A1D8ASS7_9BACT</name>
<dbReference type="KEGG" id="obg:Verru16b_00964"/>
<proteinExistence type="predicted"/>
<evidence type="ECO:0000313" key="2">
    <source>
        <dbReference type="Proteomes" id="UP000095228"/>
    </source>
</evidence>
<reference evidence="1 2" key="1">
    <citation type="submission" date="2016-06" db="EMBL/GenBank/DDBJ databases">
        <title>Three novel species with peptidoglycan cell walls form the new genus Lacunisphaera gen. nov. in the family Opitutaceae of the verrucomicrobial subdivision 4.</title>
        <authorList>
            <person name="Rast P."/>
            <person name="Gloeckner I."/>
            <person name="Jogler M."/>
            <person name="Boedeker C."/>
            <person name="Jeske O."/>
            <person name="Wiegand S."/>
            <person name="Reinhardt R."/>
            <person name="Schumann P."/>
            <person name="Rohde M."/>
            <person name="Spring S."/>
            <person name="Gloeckner F.O."/>
            <person name="Jogler C."/>
        </authorList>
    </citation>
    <scope>NUCLEOTIDE SEQUENCE [LARGE SCALE GENOMIC DNA]</scope>
    <source>
        <strain evidence="1 2">IG16b</strain>
    </source>
</reference>
<dbReference type="PANTHER" id="PTHR33973:SF4">
    <property type="entry name" value="OS07G0153300 PROTEIN"/>
    <property type="match status" value="1"/>
</dbReference>
<evidence type="ECO:0000313" key="1">
    <source>
        <dbReference type="EMBL" id="AOS43906.1"/>
    </source>
</evidence>
<dbReference type="AlphaFoldDB" id="A0A1D8ASS7"/>
<accession>A0A1D8ASS7</accession>
<gene>
    <name evidence="1" type="ORF">Verru16b_00964</name>
</gene>
<evidence type="ECO:0008006" key="3">
    <source>
        <dbReference type="Google" id="ProtNLM"/>
    </source>
</evidence>
<organism evidence="1 2">
    <name type="scientific">Lacunisphaera limnophila</name>
    <dbReference type="NCBI Taxonomy" id="1838286"/>
    <lineage>
        <taxon>Bacteria</taxon>
        <taxon>Pseudomonadati</taxon>
        <taxon>Verrucomicrobiota</taxon>
        <taxon>Opitutia</taxon>
        <taxon>Opitutales</taxon>
        <taxon>Opitutaceae</taxon>
        <taxon>Lacunisphaera</taxon>
    </lineage>
</organism>
<dbReference type="InterPro" id="IPR010775">
    <property type="entry name" value="DUF1365"/>
</dbReference>
<keyword evidence="2" id="KW-1185">Reference proteome</keyword>
<dbReference type="Pfam" id="PF07103">
    <property type="entry name" value="DUF1365"/>
    <property type="match status" value="1"/>
</dbReference>
<dbReference type="EMBL" id="CP016094">
    <property type="protein sequence ID" value="AOS43906.1"/>
    <property type="molecule type" value="Genomic_DNA"/>
</dbReference>
<dbReference type="STRING" id="1838286.Verru16b_00964"/>
<dbReference type="PANTHER" id="PTHR33973">
    <property type="entry name" value="OS07G0153300 PROTEIN"/>
    <property type="match status" value="1"/>
</dbReference>